<evidence type="ECO:0000313" key="2">
    <source>
        <dbReference type="Proteomes" id="UP000652761"/>
    </source>
</evidence>
<keyword evidence="2" id="KW-1185">Reference proteome</keyword>
<organism evidence="1 2">
    <name type="scientific">Colocasia esculenta</name>
    <name type="common">Wild taro</name>
    <name type="synonym">Arum esculentum</name>
    <dbReference type="NCBI Taxonomy" id="4460"/>
    <lineage>
        <taxon>Eukaryota</taxon>
        <taxon>Viridiplantae</taxon>
        <taxon>Streptophyta</taxon>
        <taxon>Embryophyta</taxon>
        <taxon>Tracheophyta</taxon>
        <taxon>Spermatophyta</taxon>
        <taxon>Magnoliopsida</taxon>
        <taxon>Liliopsida</taxon>
        <taxon>Araceae</taxon>
        <taxon>Aroideae</taxon>
        <taxon>Colocasieae</taxon>
        <taxon>Colocasia</taxon>
    </lineage>
</organism>
<proteinExistence type="predicted"/>
<dbReference type="AlphaFoldDB" id="A0A843UMV9"/>
<reference evidence="1" key="1">
    <citation type="submission" date="2017-07" db="EMBL/GenBank/DDBJ databases">
        <title>Taro Niue Genome Assembly and Annotation.</title>
        <authorList>
            <person name="Atibalentja N."/>
            <person name="Keating K."/>
            <person name="Fields C.J."/>
        </authorList>
    </citation>
    <scope>NUCLEOTIDE SEQUENCE</scope>
    <source>
        <strain evidence="1">Niue_2</strain>
        <tissue evidence="1">Leaf</tissue>
    </source>
</reference>
<protein>
    <submittedName>
        <fullName evidence="1">Uncharacterized protein</fullName>
    </submittedName>
</protein>
<gene>
    <name evidence="1" type="ORF">Taro_016060</name>
</gene>
<evidence type="ECO:0000313" key="1">
    <source>
        <dbReference type="EMBL" id="MQL83576.1"/>
    </source>
</evidence>
<accession>A0A843UMV9</accession>
<dbReference type="EMBL" id="NMUH01000704">
    <property type="protein sequence ID" value="MQL83576.1"/>
    <property type="molecule type" value="Genomic_DNA"/>
</dbReference>
<sequence length="79" mass="9223">MIPINVWLHPDAIHLERRPWRQTRFNFLHILACLPVHRVLNNIHCVGRYSQTDPRLYFLTSQLACSDEEPVESDGAGQE</sequence>
<dbReference type="Proteomes" id="UP000652761">
    <property type="component" value="Unassembled WGS sequence"/>
</dbReference>
<comment type="caution">
    <text evidence="1">The sequence shown here is derived from an EMBL/GenBank/DDBJ whole genome shotgun (WGS) entry which is preliminary data.</text>
</comment>
<name>A0A843UMV9_COLES</name>